<keyword evidence="2" id="KW-1185">Reference proteome</keyword>
<dbReference type="RefSeq" id="WP_119883800.1">
    <property type="nucleotide sequence ID" value="NZ_CP032418.1"/>
</dbReference>
<organism evidence="1 2">
    <name type="scientific">Paenisporosarcina cavernae</name>
    <dbReference type="NCBI Taxonomy" id="2320858"/>
    <lineage>
        <taxon>Bacteria</taxon>
        <taxon>Bacillati</taxon>
        <taxon>Bacillota</taxon>
        <taxon>Bacilli</taxon>
        <taxon>Bacillales</taxon>
        <taxon>Caryophanaceae</taxon>
        <taxon>Paenisporosarcina</taxon>
    </lineage>
</organism>
<name>A0A385YX10_9BACL</name>
<accession>A0A385YX10</accession>
<protein>
    <recommendedName>
        <fullName evidence="3">Lipoprotein</fullName>
    </recommendedName>
</protein>
<dbReference type="OrthoDB" id="1909991at2"/>
<dbReference type="PROSITE" id="PS51257">
    <property type="entry name" value="PROKAR_LIPOPROTEIN"/>
    <property type="match status" value="1"/>
</dbReference>
<gene>
    <name evidence="1" type="ORF">D3873_09435</name>
</gene>
<dbReference type="EMBL" id="CP032418">
    <property type="protein sequence ID" value="AYC30083.1"/>
    <property type="molecule type" value="Genomic_DNA"/>
</dbReference>
<dbReference type="AlphaFoldDB" id="A0A385YX10"/>
<evidence type="ECO:0000313" key="2">
    <source>
        <dbReference type="Proteomes" id="UP000265725"/>
    </source>
</evidence>
<evidence type="ECO:0000313" key="1">
    <source>
        <dbReference type="EMBL" id="AYC30083.1"/>
    </source>
</evidence>
<proteinExistence type="predicted"/>
<dbReference type="KEGG" id="paek:D3873_09435"/>
<reference evidence="2" key="1">
    <citation type="submission" date="2018-09" db="EMBL/GenBank/DDBJ databases">
        <authorList>
            <person name="Zhu H."/>
        </authorList>
    </citation>
    <scope>NUCLEOTIDE SEQUENCE [LARGE SCALE GENOMIC DNA]</scope>
    <source>
        <strain evidence="2">K2R23-3</strain>
    </source>
</reference>
<sequence>MKRLFIVTVTLLSMLAGCDQIEFTPAVQNGNPTPKDFLDNEDADIFVLDGMVYSNAEDVDWVLETEYVMGEEIGEIKKQATSSFGFNDSTSNILPVGTKIYNTNSPLYIAIVEGKEIPYLKMVEG</sequence>
<evidence type="ECO:0008006" key="3">
    <source>
        <dbReference type="Google" id="ProtNLM"/>
    </source>
</evidence>
<dbReference type="Proteomes" id="UP000265725">
    <property type="component" value="Chromosome"/>
</dbReference>